<dbReference type="AlphaFoldDB" id="G5HNL9"/>
<dbReference type="EMBL" id="ADLJ01000033">
    <property type="protein sequence ID" value="EHE97062.1"/>
    <property type="molecule type" value="Genomic_DNA"/>
</dbReference>
<keyword evidence="2" id="KW-0813">Transport</keyword>
<evidence type="ECO:0000256" key="5">
    <source>
        <dbReference type="ARBA" id="ARBA00022692"/>
    </source>
</evidence>
<accession>G5HNL9</accession>
<feature type="transmembrane region" description="Helical" evidence="9">
    <location>
        <begin position="92"/>
        <end position="112"/>
    </location>
</feature>
<evidence type="ECO:0000256" key="7">
    <source>
        <dbReference type="ARBA" id="ARBA00023136"/>
    </source>
</evidence>
<comment type="subcellular location">
    <subcellularLocation>
        <location evidence="1">Cell inner membrane</location>
        <topology evidence="1">Multi-pass membrane protein</topology>
    </subcellularLocation>
</comment>
<dbReference type="PANTHER" id="PTHR35011:SF2">
    <property type="entry name" value="2,3-DIKETO-L-GULONATE TRAP TRANSPORTER SMALL PERMEASE PROTEIN YIAM"/>
    <property type="match status" value="1"/>
</dbReference>
<evidence type="ECO:0000256" key="8">
    <source>
        <dbReference type="ARBA" id="ARBA00038436"/>
    </source>
</evidence>
<comment type="caution">
    <text evidence="11">The sequence shown here is derived from an EMBL/GenBank/DDBJ whole genome shotgun (WGS) entry which is preliminary data.</text>
</comment>
<evidence type="ECO:0000256" key="6">
    <source>
        <dbReference type="ARBA" id="ARBA00022989"/>
    </source>
</evidence>
<keyword evidence="4" id="KW-0997">Cell inner membrane</keyword>
<name>G5HNL9_9FIRM</name>
<dbReference type="Proteomes" id="UP000003763">
    <property type="component" value="Unassembled WGS sequence"/>
</dbReference>
<evidence type="ECO:0000256" key="3">
    <source>
        <dbReference type="ARBA" id="ARBA00022475"/>
    </source>
</evidence>
<dbReference type="Pfam" id="PF04290">
    <property type="entry name" value="DctQ"/>
    <property type="match status" value="1"/>
</dbReference>
<evidence type="ECO:0000256" key="1">
    <source>
        <dbReference type="ARBA" id="ARBA00004429"/>
    </source>
</evidence>
<evidence type="ECO:0000256" key="9">
    <source>
        <dbReference type="SAM" id="Phobius"/>
    </source>
</evidence>
<gene>
    <name evidence="11" type="ORF">HMPREF9469_04181</name>
</gene>
<organism evidence="11 12">
    <name type="scientific">[Clostridium] citroniae WAL-17108</name>
    <dbReference type="NCBI Taxonomy" id="742733"/>
    <lineage>
        <taxon>Bacteria</taxon>
        <taxon>Bacillati</taxon>
        <taxon>Bacillota</taxon>
        <taxon>Clostridia</taxon>
        <taxon>Lachnospirales</taxon>
        <taxon>Lachnospiraceae</taxon>
        <taxon>Enterocloster</taxon>
    </lineage>
</organism>
<dbReference type="eggNOG" id="COG3090">
    <property type="taxonomic scope" value="Bacteria"/>
</dbReference>
<feature type="transmembrane region" description="Helical" evidence="9">
    <location>
        <begin position="54"/>
        <end position="71"/>
    </location>
</feature>
<evidence type="ECO:0000259" key="10">
    <source>
        <dbReference type="Pfam" id="PF04290"/>
    </source>
</evidence>
<dbReference type="GO" id="GO:0022857">
    <property type="term" value="F:transmembrane transporter activity"/>
    <property type="evidence" value="ECO:0007669"/>
    <property type="project" value="TreeGrafter"/>
</dbReference>
<dbReference type="GO" id="GO:0015740">
    <property type="term" value="P:C4-dicarboxylate transport"/>
    <property type="evidence" value="ECO:0007669"/>
    <property type="project" value="TreeGrafter"/>
</dbReference>
<keyword evidence="5 9" id="KW-0812">Transmembrane</keyword>
<feature type="transmembrane region" description="Helical" evidence="9">
    <location>
        <begin position="132"/>
        <end position="154"/>
    </location>
</feature>
<keyword evidence="3" id="KW-1003">Cell membrane</keyword>
<evidence type="ECO:0000256" key="2">
    <source>
        <dbReference type="ARBA" id="ARBA00022448"/>
    </source>
</evidence>
<proteinExistence type="inferred from homology"/>
<dbReference type="HOGENOM" id="CLU_086356_3_1_9"/>
<keyword evidence="7 9" id="KW-0472">Membrane</keyword>
<protein>
    <recommendedName>
        <fullName evidence="10">Tripartite ATP-independent periplasmic transporters DctQ component domain-containing protein</fullName>
    </recommendedName>
</protein>
<evidence type="ECO:0000313" key="11">
    <source>
        <dbReference type="EMBL" id="EHE97062.1"/>
    </source>
</evidence>
<dbReference type="PATRIC" id="fig|742733.3.peg.4338"/>
<dbReference type="InterPro" id="IPR055348">
    <property type="entry name" value="DctQ"/>
</dbReference>
<evidence type="ECO:0000313" key="12">
    <source>
        <dbReference type="Proteomes" id="UP000003763"/>
    </source>
</evidence>
<feature type="domain" description="Tripartite ATP-independent periplasmic transporters DctQ component" evidence="10">
    <location>
        <begin position="31"/>
        <end position="155"/>
    </location>
</feature>
<evidence type="ECO:0000256" key="4">
    <source>
        <dbReference type="ARBA" id="ARBA00022519"/>
    </source>
</evidence>
<feature type="transmembrane region" description="Helical" evidence="9">
    <location>
        <begin position="21"/>
        <end position="42"/>
    </location>
</feature>
<keyword evidence="6 9" id="KW-1133">Transmembrane helix</keyword>
<comment type="similarity">
    <text evidence="8">Belongs to the TRAP transporter small permease family.</text>
</comment>
<dbReference type="InterPro" id="IPR007387">
    <property type="entry name" value="TRAP_DctQ"/>
</dbReference>
<sequence length="171" mass="19506">MEKAVKGIFWINTKLKQLEKACGCICLGVLFAVMISNAMLRYCLRSGFNWSDELNQFLFVWMGFLAAAHAMGDDRHLNVSAFISLFPKSFQFIVRQIMNMIMLVFFVMYIPALMDLLGQLAISSVMRIPLKYVYAILPVSFGLMSFHIVCNIISDTHQFFAGIRNRGIENV</sequence>
<dbReference type="PANTHER" id="PTHR35011">
    <property type="entry name" value="2,3-DIKETO-L-GULONATE TRAP TRANSPORTER SMALL PERMEASE PROTEIN YIAM"/>
    <property type="match status" value="1"/>
</dbReference>
<reference evidence="11 12" key="1">
    <citation type="submission" date="2011-08" db="EMBL/GenBank/DDBJ databases">
        <title>The Genome Sequence of Clostridium citroniae WAL-17108.</title>
        <authorList>
            <consortium name="The Broad Institute Genome Sequencing Platform"/>
            <person name="Earl A."/>
            <person name="Ward D."/>
            <person name="Feldgarden M."/>
            <person name="Gevers D."/>
            <person name="Finegold S.M."/>
            <person name="Summanen P.H."/>
            <person name="Molitoris D.R."/>
            <person name="Vaisanen M.L."/>
            <person name="Daigneault M."/>
            <person name="Allen-Vercoe E."/>
            <person name="Young S.K."/>
            <person name="Zeng Q."/>
            <person name="Gargeya S."/>
            <person name="Fitzgerald M."/>
            <person name="Haas B."/>
            <person name="Abouelleil A."/>
            <person name="Alvarado L."/>
            <person name="Arachchi H.M."/>
            <person name="Berlin A."/>
            <person name="Brown A."/>
            <person name="Chapman S.B."/>
            <person name="Chen Z."/>
            <person name="Dunbar C."/>
            <person name="Freedman E."/>
            <person name="Gearin G."/>
            <person name="Gellesch M."/>
            <person name="Goldberg J."/>
            <person name="Griggs A."/>
            <person name="Gujja S."/>
            <person name="Heiman D."/>
            <person name="Howarth C."/>
            <person name="Larson L."/>
            <person name="Lui A."/>
            <person name="MacDonald P.J.P."/>
            <person name="Montmayeur A."/>
            <person name="Murphy C."/>
            <person name="Neiman D."/>
            <person name="Pearson M."/>
            <person name="Priest M."/>
            <person name="Roberts A."/>
            <person name="Saif S."/>
            <person name="Shea T."/>
            <person name="Shenoy N."/>
            <person name="Sisk P."/>
            <person name="Stolte C."/>
            <person name="Sykes S."/>
            <person name="Wortman J."/>
            <person name="Nusbaum C."/>
            <person name="Birren B."/>
        </authorList>
    </citation>
    <scope>NUCLEOTIDE SEQUENCE [LARGE SCALE GENOMIC DNA]</scope>
    <source>
        <strain evidence="11 12">WAL-17108</strain>
    </source>
</reference>
<dbReference type="RefSeq" id="WP_007866365.1">
    <property type="nucleotide sequence ID" value="NZ_JH376426.1"/>
</dbReference>
<dbReference type="GO" id="GO:0005886">
    <property type="term" value="C:plasma membrane"/>
    <property type="evidence" value="ECO:0007669"/>
    <property type="project" value="UniProtKB-SubCell"/>
</dbReference>